<evidence type="ECO:0000313" key="3">
    <source>
        <dbReference type="EMBL" id="STX42590.1"/>
    </source>
</evidence>
<accession>A0A378JD87</accession>
<dbReference type="SUPFAM" id="SSF47162">
    <property type="entry name" value="Apolipoprotein"/>
    <property type="match status" value="1"/>
</dbReference>
<evidence type="ECO:0000256" key="1">
    <source>
        <dbReference type="SAM" id="Coils"/>
    </source>
</evidence>
<keyword evidence="4" id="KW-1185">Reference proteome</keyword>
<name>A0A378JD87_9GAMM</name>
<evidence type="ECO:0000256" key="2">
    <source>
        <dbReference type="SAM" id="SignalP"/>
    </source>
</evidence>
<keyword evidence="1" id="KW-0175">Coiled coil</keyword>
<dbReference type="Gene3D" id="1.20.120.20">
    <property type="entry name" value="Apolipoprotein"/>
    <property type="match status" value="1"/>
</dbReference>
<keyword evidence="2" id="KW-0732">Signal</keyword>
<evidence type="ECO:0000313" key="4">
    <source>
        <dbReference type="Proteomes" id="UP000254677"/>
    </source>
</evidence>
<organism evidence="3 4">
    <name type="scientific">Legionella donaldsonii</name>
    <dbReference type="NCBI Taxonomy" id="45060"/>
    <lineage>
        <taxon>Bacteria</taxon>
        <taxon>Pseudomonadati</taxon>
        <taxon>Pseudomonadota</taxon>
        <taxon>Gammaproteobacteria</taxon>
        <taxon>Legionellales</taxon>
        <taxon>Legionellaceae</taxon>
        <taxon>Legionella</taxon>
    </lineage>
</organism>
<feature type="coiled-coil region" evidence="1">
    <location>
        <begin position="30"/>
        <end position="105"/>
    </location>
</feature>
<feature type="signal peptide" evidence="2">
    <location>
        <begin position="1"/>
        <end position="23"/>
    </location>
</feature>
<protein>
    <recommendedName>
        <fullName evidence="5">Apolipoprotein A1/A4/E domain</fullName>
    </recommendedName>
</protein>
<evidence type="ECO:0008006" key="5">
    <source>
        <dbReference type="Google" id="ProtNLM"/>
    </source>
</evidence>
<dbReference type="EMBL" id="UGOA01000001">
    <property type="protein sequence ID" value="STX42590.1"/>
    <property type="molecule type" value="Genomic_DNA"/>
</dbReference>
<sequence>MKKKSKLIFSLMFSTALPLSTYAASVDSSAQQIQQLNTQIQGQLKQIQAQQQQQIDKLNGQLQVQMKQMQAQLQEQIQKVNAQTQAQMQKIQASLQQQIRQVQQQTIKGT</sequence>
<proteinExistence type="predicted"/>
<gene>
    <name evidence="3" type="ORF">NCTC13292_01666</name>
</gene>
<dbReference type="RefSeq" id="WP_228363936.1">
    <property type="nucleotide sequence ID" value="NZ_CAXYJE010000003.1"/>
</dbReference>
<feature type="chain" id="PRO_5016870441" description="Apolipoprotein A1/A4/E domain" evidence="2">
    <location>
        <begin position="24"/>
        <end position="110"/>
    </location>
</feature>
<dbReference type="AlphaFoldDB" id="A0A378JD87"/>
<dbReference type="Proteomes" id="UP000254677">
    <property type="component" value="Unassembled WGS sequence"/>
</dbReference>
<reference evidence="3 4" key="1">
    <citation type="submission" date="2018-06" db="EMBL/GenBank/DDBJ databases">
        <authorList>
            <consortium name="Pathogen Informatics"/>
            <person name="Doyle S."/>
        </authorList>
    </citation>
    <scope>NUCLEOTIDE SEQUENCE [LARGE SCALE GENOMIC DNA]</scope>
    <source>
        <strain evidence="3 4">NCTC13292</strain>
    </source>
</reference>